<name>A0A7T7CA19_9BACI</name>
<dbReference type="Proteomes" id="UP000595823">
    <property type="component" value="Chromosome"/>
</dbReference>
<dbReference type="Pfam" id="PF17853">
    <property type="entry name" value="GGDEF_2"/>
    <property type="match status" value="1"/>
</dbReference>
<evidence type="ECO:0000256" key="1">
    <source>
        <dbReference type="ARBA" id="ARBA00006754"/>
    </source>
</evidence>
<keyword evidence="4" id="KW-1185">Reference proteome</keyword>
<dbReference type="Pfam" id="PF02830">
    <property type="entry name" value="V4R"/>
    <property type="match status" value="1"/>
</dbReference>
<dbReference type="InterPro" id="IPR029016">
    <property type="entry name" value="GAF-like_dom_sf"/>
</dbReference>
<gene>
    <name evidence="3" type="ORF">HUG15_01390</name>
</gene>
<dbReference type="InterPro" id="IPR004096">
    <property type="entry name" value="V4R"/>
</dbReference>
<dbReference type="Pfam" id="PF13556">
    <property type="entry name" value="HTH_30"/>
    <property type="match status" value="1"/>
</dbReference>
<reference evidence="3 4" key="1">
    <citation type="submission" date="2020-06" db="EMBL/GenBank/DDBJ databases">
        <title>Genomic analysis of Salicibibacter sp. NKC5-3.</title>
        <authorList>
            <person name="Oh Y.J."/>
        </authorList>
    </citation>
    <scope>NUCLEOTIDE SEQUENCE [LARGE SCALE GENOMIC DNA]</scope>
    <source>
        <strain evidence="3 4">NKC5-3</strain>
    </source>
</reference>
<dbReference type="Gene3D" id="3.30.450.40">
    <property type="match status" value="1"/>
</dbReference>
<feature type="domain" description="4-vinyl reductase 4VR" evidence="2">
    <location>
        <begin position="117"/>
        <end position="179"/>
    </location>
</feature>
<evidence type="ECO:0000259" key="2">
    <source>
        <dbReference type="SMART" id="SM00989"/>
    </source>
</evidence>
<dbReference type="InterPro" id="IPR010523">
    <property type="entry name" value="XylR_N"/>
</dbReference>
<dbReference type="InterPro" id="IPR051448">
    <property type="entry name" value="CdaR-like_regulators"/>
</dbReference>
<dbReference type="AlphaFoldDB" id="A0A7T7CA19"/>
<dbReference type="PANTHER" id="PTHR33744">
    <property type="entry name" value="CARBOHYDRATE DIACID REGULATOR"/>
    <property type="match status" value="1"/>
</dbReference>
<dbReference type="InterPro" id="IPR042070">
    <property type="entry name" value="PucR_C-HTH_sf"/>
</dbReference>
<dbReference type="InterPro" id="IPR041522">
    <property type="entry name" value="CdaR_GGDEF"/>
</dbReference>
<dbReference type="KEGG" id="scia:HUG15_01390"/>
<dbReference type="Pfam" id="PF06505">
    <property type="entry name" value="XylR_N"/>
    <property type="match status" value="1"/>
</dbReference>
<proteinExistence type="inferred from homology"/>
<sequence>MLARDLTLDRIMDISEKSSNTFKNLNLTLSSTSAWGVLRRDLINALGVQRAKRFLVRYGYECGKHEAIILKDLIDWEDDTEWLIAGTQVHNLTGRVFSYPDHFKVDMSKGVFNVSGNWLNSYEASQHLDHFSEHYEPICYFLTGYASGYTSTCFGKMIIFKEIRCKGKGDDSCGYVGKTVEEWGEEISEELFYYDDLNMSDELDQMYQRVEQQKERFETGYSLSQKLNQAMLQGEGFDKFAKIVGDTLNCYVHIEDKNLKEIFYYSGNQKESFDKENTSDIRFHMTVKNVQKNNMNSFSHQSVVHNRVFNLLSVPIRINNQIFGYITVNLENNAFNKDLLERIATVASLYIQNERVAIETEQRITGELLEELLHNKEADLAEIENRFSLLGYNLKTPHYILDIDFTNLENNNKTIISEEYFDIRNKITNVISQKKSSDPYMLMSLKSNSSQVIIPKNEVIKGGFDTVRNFGERILKQLETPGRSLFIGISNEVRDLSDFYKNQQEVKKAIEISKMKFSSSRVVEANEMGYLSLFLNAREPEELKNFSKKKLQPILDYDKKKDSELLKTLYHYSQKEFNLHKTARELALSISGMRYRIYKIQHLSSTDLSLSNDRFEMQIALSILLVYEEIKL</sequence>
<organism evidence="3 4">
    <name type="scientific">Salicibibacter cibarius</name>
    <dbReference type="NCBI Taxonomy" id="2743000"/>
    <lineage>
        <taxon>Bacteria</taxon>
        <taxon>Bacillati</taxon>
        <taxon>Bacillota</taxon>
        <taxon>Bacilli</taxon>
        <taxon>Bacillales</taxon>
        <taxon>Bacillaceae</taxon>
        <taxon>Salicibibacter</taxon>
    </lineage>
</organism>
<dbReference type="Gene3D" id="3.30.1380.20">
    <property type="entry name" value="Trafficking protein particle complex subunit 3"/>
    <property type="match status" value="1"/>
</dbReference>
<evidence type="ECO:0000313" key="4">
    <source>
        <dbReference type="Proteomes" id="UP000595823"/>
    </source>
</evidence>
<dbReference type="InterPro" id="IPR024096">
    <property type="entry name" value="NO_sig/Golgi_transp_ligand-bd"/>
</dbReference>
<comment type="similarity">
    <text evidence="1">Belongs to the CdaR family.</text>
</comment>
<accession>A0A7T7CA19</accession>
<dbReference type="InterPro" id="IPR025736">
    <property type="entry name" value="PucR_C-HTH_dom"/>
</dbReference>
<dbReference type="SUPFAM" id="SSF111126">
    <property type="entry name" value="Ligand-binding domain in the NO signalling and Golgi transport"/>
    <property type="match status" value="1"/>
</dbReference>
<dbReference type="Gene3D" id="1.10.10.2840">
    <property type="entry name" value="PucR C-terminal helix-turn-helix domain"/>
    <property type="match status" value="1"/>
</dbReference>
<evidence type="ECO:0000313" key="3">
    <source>
        <dbReference type="EMBL" id="QQK74390.1"/>
    </source>
</evidence>
<dbReference type="RefSeq" id="WP_200126541.1">
    <property type="nucleotide sequence ID" value="NZ_CP054705.1"/>
</dbReference>
<dbReference type="PANTHER" id="PTHR33744:SF1">
    <property type="entry name" value="DNA-BINDING TRANSCRIPTIONAL ACTIVATOR ADER"/>
    <property type="match status" value="1"/>
</dbReference>
<dbReference type="SMART" id="SM00989">
    <property type="entry name" value="V4R"/>
    <property type="match status" value="1"/>
</dbReference>
<protein>
    <submittedName>
        <fullName evidence="3">XylR N-terminal domain-containing protein</fullName>
    </submittedName>
</protein>
<dbReference type="EMBL" id="CP054705">
    <property type="protein sequence ID" value="QQK74390.1"/>
    <property type="molecule type" value="Genomic_DNA"/>
</dbReference>